<dbReference type="Pfam" id="PF02589">
    <property type="entry name" value="LUD_dom"/>
    <property type="match status" value="1"/>
</dbReference>
<name>A0ABT8ILM9_9BACL</name>
<dbReference type="PANTHER" id="PTHR43682:SF1">
    <property type="entry name" value="LACTATE UTILIZATION PROTEIN C"/>
    <property type="match status" value="1"/>
</dbReference>
<dbReference type="PANTHER" id="PTHR43682">
    <property type="entry name" value="LACTATE UTILIZATION PROTEIN C"/>
    <property type="match status" value="1"/>
</dbReference>
<comment type="similarity">
    <text evidence="1">Belongs to the LutC/YkgG family.</text>
</comment>
<protein>
    <recommendedName>
        <fullName evidence="1">Lactate utilization protein C</fullName>
    </recommendedName>
</protein>
<organism evidence="3 4">
    <name type="scientific">Polycladomyces subterraneus</name>
    <dbReference type="NCBI Taxonomy" id="1016997"/>
    <lineage>
        <taxon>Bacteria</taxon>
        <taxon>Bacillati</taxon>
        <taxon>Bacillota</taxon>
        <taxon>Bacilli</taxon>
        <taxon>Bacillales</taxon>
        <taxon>Thermoactinomycetaceae</taxon>
        <taxon>Polycladomyces</taxon>
    </lineage>
</organism>
<dbReference type="InterPro" id="IPR037171">
    <property type="entry name" value="NagB/RpiA_transferase-like"/>
</dbReference>
<dbReference type="InterPro" id="IPR022823">
    <property type="entry name" value="LutC"/>
</dbReference>
<comment type="caution">
    <text evidence="3">The sequence shown here is derived from an EMBL/GenBank/DDBJ whole genome shotgun (WGS) entry which is preliminary data.</text>
</comment>
<accession>A0ABT8ILM9</accession>
<dbReference type="InterPro" id="IPR024185">
    <property type="entry name" value="FTHF_cligase-like_sf"/>
</dbReference>
<comment type="function">
    <text evidence="1">Is involved in L-lactate degradation and allows cells to grow with lactate as the sole carbon source.</text>
</comment>
<dbReference type="EMBL" id="JANRHH010000031">
    <property type="protein sequence ID" value="MDN4593685.1"/>
    <property type="molecule type" value="Genomic_DNA"/>
</dbReference>
<dbReference type="SUPFAM" id="SSF100950">
    <property type="entry name" value="NagB/RpiA/CoA transferase-like"/>
    <property type="match status" value="1"/>
</dbReference>
<evidence type="ECO:0000313" key="3">
    <source>
        <dbReference type="EMBL" id="MDN4593685.1"/>
    </source>
</evidence>
<dbReference type="RefSeq" id="WP_301238376.1">
    <property type="nucleotide sequence ID" value="NZ_JANRHH010000031.1"/>
</dbReference>
<sequence>MIHNREAFLERIARKLGRPRISESVKRPSHWEYGPQWRTLADVTQEELLLVFERQCRMIHTDVRRTESPSLPDVLLETIRSYNGNSVICSDDPRFDEFGLSSLCTTQDNPYGLDVYIWDPEKGKTNIERAEQADVGISISDITLAESGTVVLMSGGGKGRSVSLLPRYFIAIVPLSTLVPRMTQAARMIRDRAKRGEAIPSCVNFISGPSNSADIEMNLVVGVHGPVKATYIVVTDR</sequence>
<dbReference type="Proteomes" id="UP001174196">
    <property type="component" value="Unassembled WGS sequence"/>
</dbReference>
<proteinExistence type="inferred from homology"/>
<dbReference type="HAMAP" id="MF_02104">
    <property type="entry name" value="LutC"/>
    <property type="match status" value="1"/>
</dbReference>
<evidence type="ECO:0000256" key="1">
    <source>
        <dbReference type="HAMAP-Rule" id="MF_02104"/>
    </source>
</evidence>
<dbReference type="Gene3D" id="3.40.50.10420">
    <property type="entry name" value="NagB/RpiA/CoA transferase-like"/>
    <property type="match status" value="1"/>
</dbReference>
<keyword evidence="4" id="KW-1185">Reference proteome</keyword>
<evidence type="ECO:0000259" key="2">
    <source>
        <dbReference type="Pfam" id="PF02589"/>
    </source>
</evidence>
<gene>
    <name evidence="1" type="primary">lutC</name>
    <name evidence="3" type="ORF">NWF35_07190</name>
</gene>
<evidence type="ECO:0000313" key="4">
    <source>
        <dbReference type="Proteomes" id="UP001174196"/>
    </source>
</evidence>
<feature type="domain" description="LUD" evidence="2">
    <location>
        <begin position="52"/>
        <end position="234"/>
    </location>
</feature>
<reference evidence="3" key="1">
    <citation type="submission" date="2022-08" db="EMBL/GenBank/DDBJ databases">
        <title>Polycladomyces zharkentsis sp. nov., a novel thermophilic CMC and starch-degrading bacterium isolated from a geothermal spring in Kazakhstan.</title>
        <authorList>
            <person name="Mashzhan A."/>
            <person name="Kistaubaeva A."/>
            <person name="Javier-Lopez R."/>
            <person name="Birkeland N.-K."/>
        </authorList>
    </citation>
    <scope>NUCLEOTIDE SEQUENCE</scope>
    <source>
        <strain evidence="3">KSR 13</strain>
    </source>
</reference>
<dbReference type="InterPro" id="IPR003741">
    <property type="entry name" value="LUD_dom"/>
</dbReference>